<dbReference type="GO" id="GO:0015562">
    <property type="term" value="F:efflux transmembrane transporter activity"/>
    <property type="evidence" value="ECO:0007669"/>
    <property type="project" value="TreeGrafter"/>
</dbReference>
<dbReference type="Pfam" id="PF25876">
    <property type="entry name" value="HH_MFP_RND"/>
    <property type="match status" value="1"/>
</dbReference>
<dbReference type="Gene3D" id="1.10.287.470">
    <property type="entry name" value="Helix hairpin bin"/>
    <property type="match status" value="1"/>
</dbReference>
<sequence length="329" mass="36612">MKFFSLVIILLSQLAIFVVSAQQYHTEVIRAELYSGKIERTGKLDYKRRLNLSFKTRGYLTLLTIDEGEQFAKGQLLASLDITELKQEKNSHYAQLMQAKREVTRISQLLANNLASERDLDQAKTQVETIRAAYQVAYYNLEKAQLYAPFSGVVLARHTELGELQAPGQIALTVAKQEWIIKVALTGQEVSQVQLNQVVEVTLHRIGKVTGYISKIPAIATNNNLFTIEVSLPKLQASNGIIAGQLAAVSIPFDSNSFVYRLPIAALVAIDDVGKAIVVAQAEQDAKLSKLSFDISQLSNDYVYLKASQQDKPIKIITQGWQQFPVAEQ</sequence>
<dbReference type="InterPro" id="IPR058624">
    <property type="entry name" value="MdtA-like_HH"/>
</dbReference>
<dbReference type="STRING" id="641665.GCA_002104455_02354"/>
<evidence type="ECO:0000259" key="3">
    <source>
        <dbReference type="Pfam" id="PF25876"/>
    </source>
</evidence>
<dbReference type="SUPFAM" id="SSF111369">
    <property type="entry name" value="HlyD-like secretion proteins"/>
    <property type="match status" value="1"/>
</dbReference>
<dbReference type="NCBIfam" id="TIGR01730">
    <property type="entry name" value="RND_mfp"/>
    <property type="match status" value="1"/>
</dbReference>
<dbReference type="AlphaFoldDB" id="A0A1H7SBV4"/>
<dbReference type="Gene3D" id="2.40.50.100">
    <property type="match status" value="1"/>
</dbReference>
<dbReference type="InterPro" id="IPR006143">
    <property type="entry name" value="RND_pump_MFP"/>
</dbReference>
<dbReference type="Proteomes" id="UP000199297">
    <property type="component" value="Unassembled WGS sequence"/>
</dbReference>
<protein>
    <submittedName>
        <fullName evidence="4">RND family efflux transporter, MFP subunit</fullName>
    </submittedName>
</protein>
<gene>
    <name evidence="4" type="ORF">SAMN05216262_11834</name>
</gene>
<dbReference type="EMBL" id="FOBI01000018">
    <property type="protein sequence ID" value="SEL70122.1"/>
    <property type="molecule type" value="Genomic_DNA"/>
</dbReference>
<dbReference type="RefSeq" id="WP_085283992.1">
    <property type="nucleotide sequence ID" value="NZ_FOBI01000018.1"/>
</dbReference>
<proteinExistence type="inferred from homology"/>
<reference evidence="5" key="1">
    <citation type="submission" date="2016-10" db="EMBL/GenBank/DDBJ databases">
        <authorList>
            <person name="Varghese N."/>
            <person name="Submissions S."/>
        </authorList>
    </citation>
    <scope>NUCLEOTIDE SEQUENCE [LARGE SCALE GENOMIC DNA]</scope>
    <source>
        <strain evidence="5">CGMCC 1.9127</strain>
    </source>
</reference>
<comment type="similarity">
    <text evidence="1">Belongs to the membrane fusion protein (MFP) (TC 8.A.1) family.</text>
</comment>
<dbReference type="PANTHER" id="PTHR30469">
    <property type="entry name" value="MULTIDRUG RESISTANCE PROTEIN MDTA"/>
    <property type="match status" value="1"/>
</dbReference>
<evidence type="ECO:0000256" key="1">
    <source>
        <dbReference type="ARBA" id="ARBA00009477"/>
    </source>
</evidence>
<dbReference type="GO" id="GO:1990281">
    <property type="term" value="C:efflux pump complex"/>
    <property type="evidence" value="ECO:0007669"/>
    <property type="project" value="TreeGrafter"/>
</dbReference>
<feature type="domain" description="Multidrug resistance protein MdtA-like alpha-helical hairpin" evidence="3">
    <location>
        <begin position="87"/>
        <end position="146"/>
    </location>
</feature>
<dbReference type="OrthoDB" id="266524at2"/>
<feature type="coiled-coil region" evidence="2">
    <location>
        <begin position="82"/>
        <end position="126"/>
    </location>
</feature>
<evidence type="ECO:0000256" key="2">
    <source>
        <dbReference type="SAM" id="Coils"/>
    </source>
</evidence>
<accession>A0A1H7SBV4</accession>
<organism evidence="4 5">
    <name type="scientific">Colwellia chukchiensis</name>
    <dbReference type="NCBI Taxonomy" id="641665"/>
    <lineage>
        <taxon>Bacteria</taxon>
        <taxon>Pseudomonadati</taxon>
        <taxon>Pseudomonadota</taxon>
        <taxon>Gammaproteobacteria</taxon>
        <taxon>Alteromonadales</taxon>
        <taxon>Colwelliaceae</taxon>
        <taxon>Colwellia</taxon>
    </lineage>
</organism>
<evidence type="ECO:0000313" key="4">
    <source>
        <dbReference type="EMBL" id="SEL70122.1"/>
    </source>
</evidence>
<keyword evidence="2" id="KW-0175">Coiled coil</keyword>
<name>A0A1H7SBV4_9GAMM</name>
<evidence type="ECO:0000313" key="5">
    <source>
        <dbReference type="Proteomes" id="UP000199297"/>
    </source>
</evidence>
<keyword evidence="5" id="KW-1185">Reference proteome</keyword>